<evidence type="ECO:0000256" key="1">
    <source>
        <dbReference type="ARBA" id="ARBA00004609"/>
    </source>
</evidence>
<keyword evidence="9" id="KW-1133">Transmembrane helix</keyword>
<evidence type="ECO:0000259" key="11">
    <source>
        <dbReference type="Pfam" id="PF20238"/>
    </source>
</evidence>
<dbReference type="PANTHER" id="PTHR34992:SF5">
    <property type="entry name" value="ANCHORED PROTEIN, PUTATIVE (AFU_ORTHOLOGUE AFUA_6G02800)-RELATED"/>
    <property type="match status" value="1"/>
</dbReference>
<evidence type="ECO:0000256" key="5">
    <source>
        <dbReference type="ARBA" id="ARBA00023136"/>
    </source>
</evidence>
<dbReference type="GO" id="GO:0098552">
    <property type="term" value="C:side of membrane"/>
    <property type="evidence" value="ECO:0007669"/>
    <property type="project" value="UniProtKB-KW"/>
</dbReference>
<dbReference type="EMBL" id="LTAN01000005">
    <property type="protein sequence ID" value="OBR08848.1"/>
    <property type="molecule type" value="Genomic_DNA"/>
</dbReference>
<dbReference type="Pfam" id="PF20238">
    <property type="entry name" value="BIM1-like_dom"/>
    <property type="match status" value="1"/>
</dbReference>
<evidence type="ECO:0000256" key="10">
    <source>
        <dbReference type="SAM" id="SignalP"/>
    </source>
</evidence>
<name>A0A1B7YAE2_COLHI</name>
<dbReference type="AlphaFoldDB" id="A0A1B7YAE2"/>
<accession>A0A1B7YAE2</accession>
<evidence type="ECO:0000313" key="12">
    <source>
        <dbReference type="EMBL" id="OBR08848.1"/>
    </source>
</evidence>
<feature type="chain" id="PRO_5008601472" evidence="10">
    <location>
        <begin position="20"/>
        <end position="297"/>
    </location>
</feature>
<comment type="subcellular location">
    <subcellularLocation>
        <location evidence="1">Cell membrane</location>
        <topology evidence="1">Lipid-anchor</topology>
        <topology evidence="1">GPI-anchor</topology>
    </subcellularLocation>
</comment>
<keyword evidence="7" id="KW-0449">Lipoprotein</keyword>
<keyword evidence="3" id="KW-0336">GPI-anchor</keyword>
<dbReference type="PROSITE" id="PS51257">
    <property type="entry name" value="PROKAR_LIPOPROTEIN"/>
    <property type="match status" value="1"/>
</dbReference>
<keyword evidence="4 10" id="KW-0732">Signal</keyword>
<feature type="domain" description="Copper acquisition factor BIM1-like" evidence="11">
    <location>
        <begin position="28"/>
        <end position="191"/>
    </location>
</feature>
<dbReference type="GeneID" id="28866695"/>
<keyword evidence="13" id="KW-1185">Reference proteome</keyword>
<feature type="compositionally biased region" description="Low complexity" evidence="8">
    <location>
        <begin position="284"/>
        <end position="297"/>
    </location>
</feature>
<dbReference type="CDD" id="cd21176">
    <property type="entry name" value="LPMO_auxiliary-like"/>
    <property type="match status" value="1"/>
</dbReference>
<feature type="transmembrane region" description="Helical" evidence="9">
    <location>
        <begin position="231"/>
        <end position="254"/>
    </location>
</feature>
<evidence type="ECO:0000256" key="4">
    <source>
        <dbReference type="ARBA" id="ARBA00022729"/>
    </source>
</evidence>
<sequence>MHTSVKTFLALGLASVACAQHTKQDDEMGPAAFMWPADRVWSGDMDNQEPCGSRAGVGNRTQFPLVGGKVALVAQDDYYNTKISISYKNGETMENAPPPLAAVVESHPTTNSDFTTLIEEQSVADLNPGHTCVDIPNPPSSVAAGGNATLQIIYRADWDAPHNQTFYACSDITYVDAATFNTRIPCFNATEPGEDDIAATASASASASASNSASNSGSSSSGGGGGLSGGAIAGIVIGAVAGVGLLIGAALFFYRKSQQKKRNSRLARMEENARNSEHWTAGKNSSSQNSVQLNNLP</sequence>
<keyword evidence="6" id="KW-0325">Glycoprotein</keyword>
<evidence type="ECO:0000256" key="8">
    <source>
        <dbReference type="SAM" id="MobiDB-lite"/>
    </source>
</evidence>
<keyword evidence="5 9" id="KW-0472">Membrane</keyword>
<comment type="caution">
    <text evidence="12">The sequence shown here is derived from an EMBL/GenBank/DDBJ whole genome shotgun (WGS) entry which is preliminary data.</text>
</comment>
<dbReference type="InterPro" id="IPR046530">
    <property type="entry name" value="BIM1-like_dom"/>
</dbReference>
<dbReference type="Proteomes" id="UP000092177">
    <property type="component" value="Chromosome 5"/>
</dbReference>
<evidence type="ECO:0000256" key="3">
    <source>
        <dbReference type="ARBA" id="ARBA00022622"/>
    </source>
</evidence>
<dbReference type="RefSeq" id="XP_018157366.1">
    <property type="nucleotide sequence ID" value="XM_018302588.1"/>
</dbReference>
<evidence type="ECO:0000256" key="2">
    <source>
        <dbReference type="ARBA" id="ARBA00022475"/>
    </source>
</evidence>
<feature type="signal peptide" evidence="10">
    <location>
        <begin position="1"/>
        <end position="19"/>
    </location>
</feature>
<organism evidence="12 13">
    <name type="scientific">Colletotrichum higginsianum (strain IMI 349063)</name>
    <name type="common">Crucifer anthracnose fungus</name>
    <dbReference type="NCBI Taxonomy" id="759273"/>
    <lineage>
        <taxon>Eukaryota</taxon>
        <taxon>Fungi</taxon>
        <taxon>Dikarya</taxon>
        <taxon>Ascomycota</taxon>
        <taxon>Pezizomycotina</taxon>
        <taxon>Sordariomycetes</taxon>
        <taxon>Hypocreomycetidae</taxon>
        <taxon>Glomerellales</taxon>
        <taxon>Glomerellaceae</taxon>
        <taxon>Colletotrichum</taxon>
        <taxon>Colletotrichum destructivum species complex</taxon>
    </lineage>
</organism>
<evidence type="ECO:0000256" key="6">
    <source>
        <dbReference type="ARBA" id="ARBA00023180"/>
    </source>
</evidence>
<dbReference type="VEuPathDB" id="FungiDB:CH63R_07613"/>
<gene>
    <name evidence="12" type="ORF">CH63R_07613</name>
</gene>
<keyword evidence="9" id="KW-0812">Transmembrane</keyword>
<keyword evidence="2" id="KW-1003">Cell membrane</keyword>
<feature type="region of interest" description="Disordered" evidence="8">
    <location>
        <begin position="264"/>
        <end position="297"/>
    </location>
</feature>
<dbReference type="InterPro" id="IPR046936">
    <property type="entry name" value="BIM1-like"/>
</dbReference>
<evidence type="ECO:0000256" key="7">
    <source>
        <dbReference type="ARBA" id="ARBA00023288"/>
    </source>
</evidence>
<feature type="compositionally biased region" description="Basic and acidic residues" evidence="8">
    <location>
        <begin position="267"/>
        <end position="277"/>
    </location>
</feature>
<proteinExistence type="predicted"/>
<evidence type="ECO:0000256" key="9">
    <source>
        <dbReference type="SAM" id="Phobius"/>
    </source>
</evidence>
<dbReference type="GO" id="GO:0005886">
    <property type="term" value="C:plasma membrane"/>
    <property type="evidence" value="ECO:0007669"/>
    <property type="project" value="UniProtKB-SubCell"/>
</dbReference>
<dbReference type="PANTHER" id="PTHR34992">
    <property type="entry name" value="HYPHAL ANASTAMOSIS-7 PROTEIN"/>
    <property type="match status" value="1"/>
</dbReference>
<evidence type="ECO:0000313" key="13">
    <source>
        <dbReference type="Proteomes" id="UP000092177"/>
    </source>
</evidence>
<reference evidence="13" key="1">
    <citation type="journal article" date="2017" name="BMC Genomics">
        <title>Gapless genome assembly of Colletotrichum higginsianum reveals chromosome structure and association of transposable elements with secondary metabolite gene clusters.</title>
        <authorList>
            <person name="Dallery J.-F."/>
            <person name="Lapalu N."/>
            <person name="Zampounis A."/>
            <person name="Pigne S."/>
            <person name="Luyten I."/>
            <person name="Amselem J."/>
            <person name="Wittenberg A.H.J."/>
            <person name="Zhou S."/>
            <person name="de Queiroz M.V."/>
            <person name="Robin G.P."/>
            <person name="Auger A."/>
            <person name="Hainaut M."/>
            <person name="Henrissat B."/>
            <person name="Kim K.-T."/>
            <person name="Lee Y.-H."/>
            <person name="Lespinet O."/>
            <person name="Schwartz D.C."/>
            <person name="Thon M.R."/>
            <person name="O'Connell R.J."/>
        </authorList>
    </citation>
    <scope>NUCLEOTIDE SEQUENCE [LARGE SCALE GENOMIC DNA]</scope>
    <source>
        <strain evidence="13">IMI 349063</strain>
    </source>
</reference>
<dbReference type="OrthoDB" id="2587363at2759"/>
<protein>
    <submittedName>
        <fullName evidence="12">Gpi anchored protein</fullName>
    </submittedName>
</protein>
<dbReference type="KEGG" id="chig:CH63R_07613"/>